<dbReference type="Pfam" id="PF13426">
    <property type="entry name" value="PAS_9"/>
    <property type="match status" value="2"/>
</dbReference>
<evidence type="ECO:0000313" key="10">
    <source>
        <dbReference type="Proteomes" id="UP000238823"/>
    </source>
</evidence>
<dbReference type="CDD" id="cd00130">
    <property type="entry name" value="PAS"/>
    <property type="match status" value="2"/>
</dbReference>
<organism evidence="9 10">
    <name type="scientific">Enhygromyxa salina</name>
    <dbReference type="NCBI Taxonomy" id="215803"/>
    <lineage>
        <taxon>Bacteria</taxon>
        <taxon>Pseudomonadati</taxon>
        <taxon>Myxococcota</taxon>
        <taxon>Polyangia</taxon>
        <taxon>Nannocystales</taxon>
        <taxon>Nannocystaceae</taxon>
        <taxon>Enhygromyxa</taxon>
    </lineage>
</organism>
<protein>
    <recommendedName>
        <fullName evidence="2">histidine kinase</fullName>
        <ecNumber evidence="2">2.7.13.3</ecNumber>
    </recommendedName>
</protein>
<evidence type="ECO:0000313" key="9">
    <source>
        <dbReference type="EMBL" id="PRP97332.1"/>
    </source>
</evidence>
<dbReference type="Gene3D" id="3.30.450.20">
    <property type="entry name" value="PAS domain"/>
    <property type="match status" value="2"/>
</dbReference>
<dbReference type="SUPFAM" id="SSF47384">
    <property type="entry name" value="Homodimeric domain of signal transducing histidine kinase"/>
    <property type="match status" value="1"/>
</dbReference>
<dbReference type="InterPro" id="IPR001610">
    <property type="entry name" value="PAC"/>
</dbReference>
<accession>A0A2S9XWV4</accession>
<dbReference type="SMART" id="SM00388">
    <property type="entry name" value="HisKA"/>
    <property type="match status" value="1"/>
</dbReference>
<comment type="caution">
    <text evidence="9">The sequence shown here is derived from an EMBL/GenBank/DDBJ whole genome shotgun (WGS) entry which is preliminary data.</text>
</comment>
<proteinExistence type="predicted"/>
<feature type="modified residue" description="4-aspartylphosphate" evidence="4">
    <location>
        <position position="540"/>
    </location>
</feature>
<evidence type="ECO:0000256" key="3">
    <source>
        <dbReference type="ARBA" id="ARBA00022553"/>
    </source>
</evidence>
<dbReference type="CDD" id="cd00156">
    <property type="entry name" value="REC"/>
    <property type="match status" value="1"/>
</dbReference>
<dbReference type="Gene3D" id="3.40.50.2300">
    <property type="match status" value="1"/>
</dbReference>
<dbReference type="PANTHER" id="PTHR43065:SF42">
    <property type="entry name" value="TWO-COMPONENT SENSOR PPRA"/>
    <property type="match status" value="1"/>
</dbReference>
<dbReference type="EC" id="2.7.13.3" evidence="2"/>
<comment type="catalytic activity">
    <reaction evidence="1">
        <text>ATP + protein L-histidine = ADP + protein N-phospho-L-histidine.</text>
        <dbReference type="EC" id="2.7.13.3"/>
    </reaction>
</comment>
<evidence type="ECO:0000259" key="5">
    <source>
        <dbReference type="PROSITE" id="PS50109"/>
    </source>
</evidence>
<feature type="domain" description="Response regulatory" evidence="6">
    <location>
        <begin position="489"/>
        <end position="605"/>
    </location>
</feature>
<dbReference type="AlphaFoldDB" id="A0A2S9XWV4"/>
<dbReference type="Proteomes" id="UP000238823">
    <property type="component" value="Unassembled WGS sequence"/>
</dbReference>
<dbReference type="SUPFAM" id="SSF52172">
    <property type="entry name" value="CheY-like"/>
    <property type="match status" value="1"/>
</dbReference>
<dbReference type="SMART" id="SM00448">
    <property type="entry name" value="REC"/>
    <property type="match status" value="1"/>
</dbReference>
<dbReference type="EMBL" id="PVNL01000130">
    <property type="protein sequence ID" value="PRP97332.1"/>
    <property type="molecule type" value="Genomic_DNA"/>
</dbReference>
<dbReference type="InterPro" id="IPR036890">
    <property type="entry name" value="HATPase_C_sf"/>
</dbReference>
<dbReference type="InterPro" id="IPR005467">
    <property type="entry name" value="His_kinase_dom"/>
</dbReference>
<dbReference type="Gene3D" id="3.30.565.10">
    <property type="entry name" value="Histidine kinase-like ATPase, C-terminal domain"/>
    <property type="match status" value="1"/>
</dbReference>
<dbReference type="SMART" id="SM00091">
    <property type="entry name" value="PAS"/>
    <property type="match status" value="2"/>
</dbReference>
<dbReference type="SMART" id="SM00387">
    <property type="entry name" value="HATPase_c"/>
    <property type="match status" value="1"/>
</dbReference>
<dbReference type="NCBIfam" id="TIGR00229">
    <property type="entry name" value="sensory_box"/>
    <property type="match status" value="2"/>
</dbReference>
<dbReference type="GO" id="GO:0000155">
    <property type="term" value="F:phosphorelay sensor kinase activity"/>
    <property type="evidence" value="ECO:0007669"/>
    <property type="project" value="InterPro"/>
</dbReference>
<evidence type="ECO:0000256" key="1">
    <source>
        <dbReference type="ARBA" id="ARBA00000085"/>
    </source>
</evidence>
<dbReference type="PROSITE" id="PS50113">
    <property type="entry name" value="PAC"/>
    <property type="match status" value="1"/>
</dbReference>
<dbReference type="Pfam" id="PF00072">
    <property type="entry name" value="Response_reg"/>
    <property type="match status" value="1"/>
</dbReference>
<dbReference type="InterPro" id="IPR000014">
    <property type="entry name" value="PAS"/>
</dbReference>
<evidence type="ECO:0000256" key="4">
    <source>
        <dbReference type="PROSITE-ProRule" id="PRU00169"/>
    </source>
</evidence>
<evidence type="ECO:0000259" key="6">
    <source>
        <dbReference type="PROSITE" id="PS50110"/>
    </source>
</evidence>
<dbReference type="InterPro" id="IPR001789">
    <property type="entry name" value="Sig_transdc_resp-reg_receiver"/>
</dbReference>
<dbReference type="InterPro" id="IPR000700">
    <property type="entry name" value="PAS-assoc_C"/>
</dbReference>
<evidence type="ECO:0000259" key="7">
    <source>
        <dbReference type="PROSITE" id="PS50112"/>
    </source>
</evidence>
<reference evidence="9 10" key="1">
    <citation type="submission" date="2018-03" db="EMBL/GenBank/DDBJ databases">
        <title>Draft Genome Sequences of the Obligatory Marine Myxobacteria Enhygromyxa salina SWB007.</title>
        <authorList>
            <person name="Poehlein A."/>
            <person name="Moghaddam J.A."/>
            <person name="Harms H."/>
            <person name="Alanjari M."/>
            <person name="Koenig G.M."/>
            <person name="Daniel R."/>
            <person name="Schaeberle T.F."/>
        </authorList>
    </citation>
    <scope>NUCLEOTIDE SEQUENCE [LARGE SCALE GENOMIC DNA]</scope>
    <source>
        <strain evidence="9 10">SWB007</strain>
    </source>
</reference>
<keyword evidence="3 4" id="KW-0597">Phosphoprotein</keyword>
<dbReference type="InterPro" id="IPR011006">
    <property type="entry name" value="CheY-like_superfamily"/>
</dbReference>
<dbReference type="InterPro" id="IPR004358">
    <property type="entry name" value="Sig_transdc_His_kin-like_C"/>
</dbReference>
<dbReference type="PANTHER" id="PTHR43065">
    <property type="entry name" value="SENSOR HISTIDINE KINASE"/>
    <property type="match status" value="1"/>
</dbReference>
<feature type="domain" description="PAS" evidence="7">
    <location>
        <begin position="1"/>
        <end position="30"/>
    </location>
</feature>
<dbReference type="Pfam" id="PF02518">
    <property type="entry name" value="HATPase_c"/>
    <property type="match status" value="1"/>
</dbReference>
<dbReference type="SMART" id="SM00086">
    <property type="entry name" value="PAC"/>
    <property type="match status" value="2"/>
</dbReference>
<dbReference type="InterPro" id="IPR003661">
    <property type="entry name" value="HisK_dim/P_dom"/>
</dbReference>
<dbReference type="PROSITE" id="PS50110">
    <property type="entry name" value="RESPONSE_REGULATORY"/>
    <property type="match status" value="1"/>
</dbReference>
<sequence length="614" mass="66299">MLVTTPEGLILDCNQATLGLFGYTRDELLGMHRSDLVARTDARLAQAVERRDRVGTVRTPLRLRQKSGSEFNGEVASVVGRSTDGAPQVWVVVRDLSDRTRADQADKDLRESNQLLRALSDAAFEAVIMHRDGVIHMANRAAEVYSAVPPGQLVGRQLADFIAPQSKDMALAKVAAGDDQPYDAFALRSDGTTYPVEVQSRTIPVELDGGAVRVVAMRDVTVRRQLEDQLRQAQKLDAIGRLAGGIAHDFNNLLSVVLNATELATLGLAEDHPIRSELDDVIWAAERAADLTRQLLAFGRKTVLRPRIIDAGEVLENMRSMLRRLLTEDIELILALPGDPARLRADPAQLEQVVLNLVVNARDAMPNGGQLRLEVEPLALDEAFARTHVGVKPGDYVKVAITDSGIGMEPETVARIFEPFYTTKGPGHGTGLGLATVFGIVNQSGGTIWVQSEPDVGTTFTIYLPASDEAESGPEAPATAPTIDAKDHRVLVVEDEPRVQRVVVELLRRAGYRVDAATGPVEALALVREQPGVFDLLLTDVIMPDMSGKQLAEQVVAADPTVRVIYMSGHSEEIIATRGVLDPGVHFLPKPIVAAALLELLAEVLAGPGPGDAE</sequence>
<evidence type="ECO:0000256" key="2">
    <source>
        <dbReference type="ARBA" id="ARBA00012438"/>
    </source>
</evidence>
<dbReference type="PROSITE" id="PS50112">
    <property type="entry name" value="PAS"/>
    <property type="match status" value="1"/>
</dbReference>
<dbReference type="InterPro" id="IPR003594">
    <property type="entry name" value="HATPase_dom"/>
</dbReference>
<gene>
    <name evidence="9" type="ORF">ENSA7_66820</name>
</gene>
<dbReference type="InterPro" id="IPR036097">
    <property type="entry name" value="HisK_dim/P_sf"/>
</dbReference>
<dbReference type="SUPFAM" id="SSF55785">
    <property type="entry name" value="PYP-like sensor domain (PAS domain)"/>
    <property type="match status" value="2"/>
</dbReference>
<dbReference type="InterPro" id="IPR035965">
    <property type="entry name" value="PAS-like_dom_sf"/>
</dbReference>
<dbReference type="SUPFAM" id="SSF55874">
    <property type="entry name" value="ATPase domain of HSP90 chaperone/DNA topoisomerase II/histidine kinase"/>
    <property type="match status" value="1"/>
</dbReference>
<feature type="domain" description="PAC" evidence="8">
    <location>
        <begin position="180"/>
        <end position="232"/>
    </location>
</feature>
<dbReference type="PRINTS" id="PR00344">
    <property type="entry name" value="BCTRLSENSOR"/>
</dbReference>
<evidence type="ECO:0000259" key="8">
    <source>
        <dbReference type="PROSITE" id="PS50113"/>
    </source>
</evidence>
<dbReference type="CDD" id="cd00082">
    <property type="entry name" value="HisKA"/>
    <property type="match status" value="1"/>
</dbReference>
<name>A0A2S9XWV4_9BACT</name>
<feature type="domain" description="Histidine kinase" evidence="5">
    <location>
        <begin position="245"/>
        <end position="468"/>
    </location>
</feature>
<dbReference type="PROSITE" id="PS50109">
    <property type="entry name" value="HIS_KIN"/>
    <property type="match status" value="1"/>
</dbReference>
<dbReference type="Gene3D" id="1.10.287.130">
    <property type="match status" value="1"/>
</dbReference>